<evidence type="ECO:0008006" key="3">
    <source>
        <dbReference type="Google" id="ProtNLM"/>
    </source>
</evidence>
<dbReference type="AlphaFoldDB" id="A0A9X1LYJ8"/>
<dbReference type="Proteomes" id="UP001139264">
    <property type="component" value="Unassembled WGS sequence"/>
</dbReference>
<evidence type="ECO:0000313" key="2">
    <source>
        <dbReference type="Proteomes" id="UP001139264"/>
    </source>
</evidence>
<protein>
    <recommendedName>
        <fullName evidence="3">STAS domain-containing protein</fullName>
    </recommendedName>
</protein>
<dbReference type="EMBL" id="JAJFZP010000003">
    <property type="protein sequence ID" value="MCC3267999.1"/>
    <property type="molecule type" value="Genomic_DNA"/>
</dbReference>
<reference evidence="1" key="1">
    <citation type="submission" date="2021-10" db="EMBL/GenBank/DDBJ databases">
        <title>Novel species in genus Arthrobacter.</title>
        <authorList>
            <person name="Liu Y."/>
        </authorList>
    </citation>
    <scope>NUCLEOTIDE SEQUENCE</scope>
    <source>
        <strain evidence="1">Zg-Y809</strain>
    </source>
</reference>
<accession>A0A9X1LYJ8</accession>
<evidence type="ECO:0000313" key="1">
    <source>
        <dbReference type="EMBL" id="MCC3267999.1"/>
    </source>
</evidence>
<gene>
    <name evidence="1" type="ORF">LJ751_01310</name>
</gene>
<name>A0A9X1LYJ8_9MICC</name>
<proteinExistence type="predicted"/>
<organism evidence="1 2">
    <name type="scientific">Arthrobacter gengyunqii</name>
    <dbReference type="NCBI Taxonomy" id="2886940"/>
    <lineage>
        <taxon>Bacteria</taxon>
        <taxon>Bacillati</taxon>
        <taxon>Actinomycetota</taxon>
        <taxon>Actinomycetes</taxon>
        <taxon>Micrococcales</taxon>
        <taxon>Micrococcaceae</taxon>
        <taxon>Arthrobacter</taxon>
    </lineage>
</organism>
<comment type="caution">
    <text evidence="1">The sequence shown here is derived from an EMBL/GenBank/DDBJ whole genome shotgun (WGS) entry which is preliminary data.</text>
</comment>
<sequence>MDHKLRVLVRLDADPGDAVLHVSGCLTADSCRALPPLVREAAALVDGNRITVDLTKARHIEREAVAFLRSGTDFGKSGLMVKCPDPLPQCPARKPSHRRNQPTQEYLRTQGQSVLSLPDLPADPLDTETLAALPLPTLQALTDRVFHQLDSDFPSAYALEWYSALSGEWARRTEQDTARSTTQMCE</sequence>
<dbReference type="RefSeq" id="WP_227906448.1">
    <property type="nucleotide sequence ID" value="NZ_CP095461.1"/>
</dbReference>